<dbReference type="PANTHER" id="PTHR38705:SF1">
    <property type="entry name" value="PROTEIN RDS1"/>
    <property type="match status" value="1"/>
</dbReference>
<dbReference type="CDD" id="cd00657">
    <property type="entry name" value="Ferritin_like"/>
    <property type="match status" value="1"/>
</dbReference>
<dbReference type="AlphaFoldDB" id="A0A2J6PQG6"/>
<dbReference type="OrthoDB" id="1001765at2759"/>
<sequence>MPSIRQIWGLVMVGFVTVSALPAQPKLSPQARRAYEYGQEARRYLQERQNPATGLPDGLTDIDILEFALTAENLETAFYQQGFAKFQDSDFAALGLTETDITNLKSIGGTEQIHVTTLTAAIAGAGTQPVQPCTYNFGFTTAAAMVATAAVLENIGVSAYLAAAPLVKTPGILTVAAEIVTVEARHQTFIRTAAKQAAIPSAFDTPLGIRAVFTLAAGFISSCPSGSNLAITPFPALTMTAGAAAPASSANGTIAAGTTVQVSTTATGATSCAFVNGGQPGGAAFVPFTNGACVVPQNLAGITYLHLASSTPTDGTLTDAITVAGPMVMQIS</sequence>
<evidence type="ECO:0000313" key="2">
    <source>
        <dbReference type="EMBL" id="PMD16264.1"/>
    </source>
</evidence>
<dbReference type="PANTHER" id="PTHR38705">
    <property type="entry name" value="PROTEIN RDS1"/>
    <property type="match status" value="1"/>
</dbReference>
<feature type="chain" id="PRO_5014344810" description="Twin-arginine translocation pathway signal" evidence="1">
    <location>
        <begin position="21"/>
        <end position="332"/>
    </location>
</feature>
<name>A0A2J6PQG6_9HELO</name>
<dbReference type="InterPro" id="IPR039254">
    <property type="entry name" value="Rds1"/>
</dbReference>
<feature type="signal peptide" evidence="1">
    <location>
        <begin position="1"/>
        <end position="20"/>
    </location>
</feature>
<dbReference type="InterPro" id="IPR009078">
    <property type="entry name" value="Ferritin-like_SF"/>
</dbReference>
<keyword evidence="3" id="KW-1185">Reference proteome</keyword>
<dbReference type="SUPFAM" id="SSF47240">
    <property type="entry name" value="Ferritin-like"/>
    <property type="match status" value="1"/>
</dbReference>
<protein>
    <recommendedName>
        <fullName evidence="4">Twin-arginine translocation pathway signal</fullName>
    </recommendedName>
</protein>
<dbReference type="InterPro" id="IPR012347">
    <property type="entry name" value="Ferritin-like"/>
</dbReference>
<dbReference type="Pfam" id="PF13668">
    <property type="entry name" value="Ferritin_2"/>
    <property type="match status" value="1"/>
</dbReference>
<reference evidence="2 3" key="1">
    <citation type="submission" date="2016-05" db="EMBL/GenBank/DDBJ databases">
        <title>A degradative enzymes factory behind the ericoid mycorrhizal symbiosis.</title>
        <authorList>
            <consortium name="DOE Joint Genome Institute"/>
            <person name="Martino E."/>
            <person name="Morin E."/>
            <person name="Grelet G."/>
            <person name="Kuo A."/>
            <person name="Kohler A."/>
            <person name="Daghino S."/>
            <person name="Barry K."/>
            <person name="Choi C."/>
            <person name="Cichocki N."/>
            <person name="Clum A."/>
            <person name="Copeland A."/>
            <person name="Hainaut M."/>
            <person name="Haridas S."/>
            <person name="Labutti K."/>
            <person name="Lindquist E."/>
            <person name="Lipzen A."/>
            <person name="Khouja H.-R."/>
            <person name="Murat C."/>
            <person name="Ohm R."/>
            <person name="Olson A."/>
            <person name="Spatafora J."/>
            <person name="Veneault-Fourrey C."/>
            <person name="Henrissat B."/>
            <person name="Grigoriev I."/>
            <person name="Martin F."/>
            <person name="Perotto S."/>
        </authorList>
    </citation>
    <scope>NUCLEOTIDE SEQUENCE [LARGE SCALE GENOMIC DNA]</scope>
    <source>
        <strain evidence="2 3">UAMH 7357</strain>
    </source>
</reference>
<evidence type="ECO:0000313" key="3">
    <source>
        <dbReference type="Proteomes" id="UP000235672"/>
    </source>
</evidence>
<gene>
    <name evidence="2" type="ORF">NA56DRAFT_709080</name>
</gene>
<keyword evidence="1" id="KW-0732">Signal</keyword>
<dbReference type="Gene3D" id="1.20.1260.10">
    <property type="match status" value="1"/>
</dbReference>
<dbReference type="STRING" id="1745343.A0A2J6PQG6"/>
<dbReference type="Proteomes" id="UP000235672">
    <property type="component" value="Unassembled WGS sequence"/>
</dbReference>
<dbReference type="EMBL" id="KZ613507">
    <property type="protein sequence ID" value="PMD16264.1"/>
    <property type="molecule type" value="Genomic_DNA"/>
</dbReference>
<evidence type="ECO:0008006" key="4">
    <source>
        <dbReference type="Google" id="ProtNLM"/>
    </source>
</evidence>
<organism evidence="2 3">
    <name type="scientific">Hyaloscypha hepaticicola</name>
    <dbReference type="NCBI Taxonomy" id="2082293"/>
    <lineage>
        <taxon>Eukaryota</taxon>
        <taxon>Fungi</taxon>
        <taxon>Dikarya</taxon>
        <taxon>Ascomycota</taxon>
        <taxon>Pezizomycotina</taxon>
        <taxon>Leotiomycetes</taxon>
        <taxon>Helotiales</taxon>
        <taxon>Hyaloscyphaceae</taxon>
        <taxon>Hyaloscypha</taxon>
    </lineage>
</organism>
<proteinExistence type="predicted"/>
<accession>A0A2J6PQG6</accession>
<evidence type="ECO:0000256" key="1">
    <source>
        <dbReference type="SAM" id="SignalP"/>
    </source>
</evidence>